<proteinExistence type="predicted"/>
<keyword evidence="2" id="KW-1185">Reference proteome</keyword>
<protein>
    <submittedName>
        <fullName evidence="1">Uncharacterized protein</fullName>
    </submittedName>
</protein>
<reference evidence="1 2" key="1">
    <citation type="submission" date="2024-03" db="EMBL/GenBank/DDBJ databases">
        <title>Mouse gut bacterial collection (mGBC) of GemPharmatech.</title>
        <authorList>
            <person name="He Y."/>
            <person name="Dong L."/>
            <person name="Wu D."/>
            <person name="Gao X."/>
            <person name="Lin Z."/>
        </authorList>
    </citation>
    <scope>NUCLEOTIDE SEQUENCE [LARGE SCALE GENOMIC DNA]</scope>
    <source>
        <strain evidence="1 2">32-10</strain>
    </source>
</reference>
<name>A0ABV4DJ66_9FIRM</name>
<dbReference type="Proteomes" id="UP001565219">
    <property type="component" value="Unassembled WGS sequence"/>
</dbReference>
<dbReference type="RefSeq" id="WP_024726871.1">
    <property type="nucleotide sequence ID" value="NZ_BAABXW010000002.1"/>
</dbReference>
<dbReference type="EMBL" id="JBCLTR010000012">
    <property type="protein sequence ID" value="MEY8633915.1"/>
    <property type="molecule type" value="Genomic_DNA"/>
</dbReference>
<gene>
    <name evidence="1" type="ORF">AALG99_10290</name>
</gene>
<evidence type="ECO:0000313" key="2">
    <source>
        <dbReference type="Proteomes" id="UP001565219"/>
    </source>
</evidence>
<comment type="caution">
    <text evidence="1">The sequence shown here is derived from an EMBL/GenBank/DDBJ whole genome shotgun (WGS) entry which is preliminary data.</text>
</comment>
<evidence type="ECO:0000313" key="1">
    <source>
        <dbReference type="EMBL" id="MEY8633915.1"/>
    </source>
</evidence>
<sequence>MPGIGSAGGNGKVFNVTAAPDFGYQEYIQDGTSLTDYSFVDGTPFKESTAIQVGKFYTKLYFGPFRDTNEIEKWMQEQQKIFNSFRRVCKKVQEKLKKDWIFSLESCIINHA</sequence>
<accession>A0ABV4DJ66</accession>
<organism evidence="1 2">
    <name type="scientific">Anaerostipes hominis</name>
    <name type="common">ex Lee et al. 2021</name>
    <dbReference type="NCBI Taxonomy" id="2025494"/>
    <lineage>
        <taxon>Bacteria</taxon>
        <taxon>Bacillati</taxon>
        <taxon>Bacillota</taxon>
        <taxon>Clostridia</taxon>
        <taxon>Lachnospirales</taxon>
        <taxon>Lachnospiraceae</taxon>
        <taxon>Anaerostipes</taxon>
    </lineage>
</organism>